<dbReference type="OrthoDB" id="2101615at2759"/>
<evidence type="ECO:0000259" key="18">
    <source>
        <dbReference type="PROSITE" id="PS50262"/>
    </source>
</evidence>
<keyword evidence="6" id="KW-0681">Retinal protein</keyword>
<dbReference type="GO" id="GO:0007602">
    <property type="term" value="P:phototransduction"/>
    <property type="evidence" value="ECO:0007669"/>
    <property type="project" value="UniProtKB-KW"/>
</dbReference>
<dbReference type="PROSITE" id="PS00237">
    <property type="entry name" value="G_PROTEIN_RECEP_F1_1"/>
    <property type="match status" value="1"/>
</dbReference>
<dbReference type="AlphaFoldDB" id="A0A6G0X5F1"/>
<dbReference type="InterPro" id="IPR017452">
    <property type="entry name" value="GPCR_Rhodpsn_7TM"/>
</dbReference>
<comment type="caution">
    <text evidence="19">The sequence shown here is derived from an EMBL/GenBank/DDBJ whole genome shotgun (WGS) entry which is preliminary data.</text>
</comment>
<evidence type="ECO:0000256" key="6">
    <source>
        <dbReference type="ARBA" id="ARBA00022925"/>
    </source>
</evidence>
<keyword evidence="13" id="KW-0325">Glycoprotein</keyword>
<dbReference type="InterPro" id="IPR001760">
    <property type="entry name" value="Opsin"/>
</dbReference>
<sequence>MSSNFYEICRKHENLQYIRGVAYSIKIKFMGHQSPLQKDWETLCNRDILFKMINSKSSNETIINSIYFVNMWKDKQFITDDYIKLTNSHWLQSMPPNFKMYYIWGIVYAIVMILGCIGNFLAVFIILKFNSLKKSVNVLLLNLAICDFLLLANTFVVTYNSYYQGPALGNLGCQIDGFIGSITRIVSTMTIAAISIERYSSIVHPLISLVKNTKNNIWINIIWICMMWIYGFLFSILPFLNLDYGYAPEGFLINCNIDYLTDNVEFKLFIMVFYTGECFISFIITLYCYIKITKCVFDHTEISNCRVGQESIIKKTKLMLGITISIEITLYALSWMPHVMVEILGIFEKVEYISPMLTMVSTLIIKLCSSINPWIYIILPKGTRTSIQPNLANSVMKSGIPMNSFQL</sequence>
<evidence type="ECO:0000256" key="11">
    <source>
        <dbReference type="ARBA" id="ARBA00023157"/>
    </source>
</evidence>
<evidence type="ECO:0000256" key="15">
    <source>
        <dbReference type="ARBA" id="ARBA00023305"/>
    </source>
</evidence>
<organism evidence="19 20">
    <name type="scientific">Aphis craccivora</name>
    <name type="common">Cowpea aphid</name>
    <dbReference type="NCBI Taxonomy" id="307492"/>
    <lineage>
        <taxon>Eukaryota</taxon>
        <taxon>Metazoa</taxon>
        <taxon>Ecdysozoa</taxon>
        <taxon>Arthropoda</taxon>
        <taxon>Hexapoda</taxon>
        <taxon>Insecta</taxon>
        <taxon>Pterygota</taxon>
        <taxon>Neoptera</taxon>
        <taxon>Paraneoptera</taxon>
        <taxon>Hemiptera</taxon>
        <taxon>Sternorrhyncha</taxon>
        <taxon>Aphidomorpha</taxon>
        <taxon>Aphidoidea</taxon>
        <taxon>Aphididae</taxon>
        <taxon>Aphidini</taxon>
        <taxon>Aphis</taxon>
        <taxon>Aphis</taxon>
    </lineage>
</organism>
<feature type="transmembrane region" description="Helical" evidence="17">
    <location>
        <begin position="178"/>
        <end position="196"/>
    </location>
</feature>
<keyword evidence="4" id="KW-0716">Sensory transduction</keyword>
<dbReference type="GO" id="GO:0009881">
    <property type="term" value="F:photoreceptor activity"/>
    <property type="evidence" value="ECO:0007669"/>
    <property type="project" value="UniProtKB-KW"/>
</dbReference>
<evidence type="ECO:0000256" key="13">
    <source>
        <dbReference type="ARBA" id="ARBA00023180"/>
    </source>
</evidence>
<dbReference type="EMBL" id="VUJU01008137">
    <property type="protein sequence ID" value="KAF0735029.1"/>
    <property type="molecule type" value="Genomic_DNA"/>
</dbReference>
<keyword evidence="5 16" id="KW-0812">Transmembrane</keyword>
<evidence type="ECO:0000256" key="9">
    <source>
        <dbReference type="ARBA" id="ARBA00023040"/>
    </source>
</evidence>
<feature type="transmembrane region" description="Helical" evidence="17">
    <location>
        <begin position="268"/>
        <end position="290"/>
    </location>
</feature>
<accession>A0A6G0X5F1</accession>
<protein>
    <recommendedName>
        <fullName evidence="18">G-protein coupled receptors family 1 profile domain-containing protein</fullName>
    </recommendedName>
</protein>
<feature type="transmembrane region" description="Helical" evidence="17">
    <location>
        <begin position="139"/>
        <end position="158"/>
    </location>
</feature>
<evidence type="ECO:0000256" key="10">
    <source>
        <dbReference type="ARBA" id="ARBA00023136"/>
    </source>
</evidence>
<evidence type="ECO:0000256" key="8">
    <source>
        <dbReference type="ARBA" id="ARBA00022991"/>
    </source>
</evidence>
<keyword evidence="8" id="KW-0157">Chromophore</keyword>
<dbReference type="InterPro" id="IPR050125">
    <property type="entry name" value="GPCR_opsins"/>
</dbReference>
<evidence type="ECO:0000256" key="5">
    <source>
        <dbReference type="ARBA" id="ARBA00022692"/>
    </source>
</evidence>
<feature type="transmembrane region" description="Helical" evidence="17">
    <location>
        <begin position="101"/>
        <end position="127"/>
    </location>
</feature>
<keyword evidence="20" id="KW-1185">Reference proteome</keyword>
<dbReference type="PROSITE" id="PS50262">
    <property type="entry name" value="G_PROTEIN_RECEP_F1_2"/>
    <property type="match status" value="1"/>
</dbReference>
<keyword evidence="7 17" id="KW-1133">Transmembrane helix</keyword>
<dbReference type="GO" id="GO:0016020">
    <property type="term" value="C:membrane"/>
    <property type="evidence" value="ECO:0007669"/>
    <property type="project" value="UniProtKB-SubCell"/>
</dbReference>
<dbReference type="PRINTS" id="PR00237">
    <property type="entry name" value="GPCRRHODOPSN"/>
</dbReference>
<evidence type="ECO:0000256" key="1">
    <source>
        <dbReference type="ARBA" id="ARBA00004141"/>
    </source>
</evidence>
<evidence type="ECO:0000256" key="3">
    <source>
        <dbReference type="ARBA" id="ARBA00022543"/>
    </source>
</evidence>
<gene>
    <name evidence="19" type="ORF">FWK35_00023281</name>
</gene>
<dbReference type="Pfam" id="PF00001">
    <property type="entry name" value="7tm_1"/>
    <property type="match status" value="1"/>
</dbReference>
<evidence type="ECO:0000256" key="2">
    <source>
        <dbReference type="ARBA" id="ARBA00010663"/>
    </source>
</evidence>
<dbReference type="InterPro" id="IPR000276">
    <property type="entry name" value="GPCR_Rhodpsn"/>
</dbReference>
<feature type="domain" description="G-protein coupled receptors family 1 profile" evidence="18">
    <location>
        <begin position="118"/>
        <end position="376"/>
    </location>
</feature>
<feature type="transmembrane region" description="Helical" evidence="17">
    <location>
        <begin position="356"/>
        <end position="379"/>
    </location>
</feature>
<evidence type="ECO:0000256" key="12">
    <source>
        <dbReference type="ARBA" id="ARBA00023170"/>
    </source>
</evidence>
<dbReference type="PANTHER" id="PTHR24240">
    <property type="entry name" value="OPSIN"/>
    <property type="match status" value="1"/>
</dbReference>
<comment type="subcellular location">
    <subcellularLocation>
        <location evidence="1">Membrane</location>
        <topology evidence="1">Multi-pass membrane protein</topology>
    </subcellularLocation>
</comment>
<dbReference type="PRINTS" id="PR00577">
    <property type="entry name" value="OPSINRH3RH4"/>
</dbReference>
<name>A0A6G0X5F1_APHCR</name>
<evidence type="ECO:0000256" key="4">
    <source>
        <dbReference type="ARBA" id="ARBA00022606"/>
    </source>
</evidence>
<keyword evidence="14 16" id="KW-0807">Transducer</keyword>
<keyword evidence="3" id="KW-0600">Photoreceptor protein</keyword>
<dbReference type="Gene3D" id="1.20.1070.10">
    <property type="entry name" value="Rhodopsin 7-helix transmembrane proteins"/>
    <property type="match status" value="1"/>
</dbReference>
<feature type="transmembrane region" description="Helical" evidence="17">
    <location>
        <begin position="217"/>
        <end position="240"/>
    </location>
</feature>
<feature type="transmembrane region" description="Helical" evidence="17">
    <location>
        <begin position="318"/>
        <end position="336"/>
    </location>
</feature>
<dbReference type="Proteomes" id="UP000478052">
    <property type="component" value="Unassembled WGS sequence"/>
</dbReference>
<keyword evidence="10 17" id="KW-0472">Membrane</keyword>
<keyword evidence="9 16" id="KW-0297">G-protein coupled receptor</keyword>
<evidence type="ECO:0000313" key="19">
    <source>
        <dbReference type="EMBL" id="KAF0735029.1"/>
    </source>
</evidence>
<keyword evidence="15" id="KW-0844">Vision</keyword>
<keyword evidence="11" id="KW-1015">Disulfide bond</keyword>
<evidence type="ECO:0000256" key="17">
    <source>
        <dbReference type="SAM" id="Phobius"/>
    </source>
</evidence>
<evidence type="ECO:0000256" key="16">
    <source>
        <dbReference type="RuleBase" id="RU000688"/>
    </source>
</evidence>
<comment type="similarity">
    <text evidence="2 16">Belongs to the G-protein coupled receptor 1 family.</text>
</comment>
<evidence type="ECO:0000256" key="14">
    <source>
        <dbReference type="ARBA" id="ARBA00023224"/>
    </source>
</evidence>
<evidence type="ECO:0000256" key="7">
    <source>
        <dbReference type="ARBA" id="ARBA00022989"/>
    </source>
</evidence>
<evidence type="ECO:0000313" key="20">
    <source>
        <dbReference type="Proteomes" id="UP000478052"/>
    </source>
</evidence>
<keyword evidence="12 16" id="KW-0675">Receptor</keyword>
<dbReference type="GO" id="GO:0007601">
    <property type="term" value="P:visual perception"/>
    <property type="evidence" value="ECO:0007669"/>
    <property type="project" value="UniProtKB-KW"/>
</dbReference>
<proteinExistence type="inferred from homology"/>
<dbReference type="GO" id="GO:0004930">
    <property type="term" value="F:G protein-coupled receptor activity"/>
    <property type="evidence" value="ECO:0007669"/>
    <property type="project" value="UniProtKB-KW"/>
</dbReference>
<dbReference type="SUPFAM" id="SSF81321">
    <property type="entry name" value="Family A G protein-coupled receptor-like"/>
    <property type="match status" value="1"/>
</dbReference>
<reference evidence="19 20" key="1">
    <citation type="submission" date="2019-08" db="EMBL/GenBank/DDBJ databases">
        <title>Whole genome of Aphis craccivora.</title>
        <authorList>
            <person name="Voronova N.V."/>
            <person name="Shulinski R.S."/>
            <person name="Bandarenka Y.V."/>
            <person name="Zhorov D.G."/>
            <person name="Warner D."/>
        </authorList>
    </citation>
    <scope>NUCLEOTIDE SEQUENCE [LARGE SCALE GENOMIC DNA]</scope>
    <source>
        <strain evidence="19">180601</strain>
        <tissue evidence="19">Whole Body</tissue>
    </source>
</reference>